<dbReference type="GO" id="GO:0016787">
    <property type="term" value="F:hydrolase activity"/>
    <property type="evidence" value="ECO:0007669"/>
    <property type="project" value="UniProtKB-KW"/>
</dbReference>
<dbReference type="EMBL" id="JWJG01000028">
    <property type="protein sequence ID" value="KIF81361.1"/>
    <property type="molecule type" value="Genomic_DNA"/>
</dbReference>
<protein>
    <submittedName>
        <fullName evidence="1">N-formylglutamate amidohydrolase</fullName>
    </submittedName>
</protein>
<keyword evidence="1" id="KW-0378">Hydrolase</keyword>
<comment type="caution">
    <text evidence="1">The sequence shown here is derived from an EMBL/GenBank/DDBJ whole genome shotgun (WGS) entry which is preliminary data.</text>
</comment>
<dbReference type="SUPFAM" id="SSF53187">
    <property type="entry name" value="Zn-dependent exopeptidases"/>
    <property type="match status" value="1"/>
</dbReference>
<reference evidence="1 2" key="1">
    <citation type="submission" date="2014-12" db="EMBL/GenBank/DDBJ databases">
        <title>Denitrispirillum autotrophicum gen. nov., sp. nov., Denitrifying, Facultatively Autotrophic Bacteria Isolated from Rice Paddy Soil.</title>
        <authorList>
            <person name="Ishii S."/>
            <person name="Ashida N."/>
            <person name="Ohno H."/>
            <person name="Otsuka S."/>
            <person name="Yokota A."/>
            <person name="Senoo K."/>
        </authorList>
    </citation>
    <scope>NUCLEOTIDE SEQUENCE [LARGE SCALE GENOMIC DNA]</scope>
    <source>
        <strain evidence="1 2">TSA66</strain>
    </source>
</reference>
<dbReference type="STRING" id="709839.TSA66_11900"/>
<accession>A0A0C2BTK9</accession>
<dbReference type="Proteomes" id="UP000031572">
    <property type="component" value="Unassembled WGS sequence"/>
</dbReference>
<dbReference type="InterPro" id="IPR007709">
    <property type="entry name" value="N-FG_amidohydro"/>
</dbReference>
<organism evidence="1 2">
    <name type="scientific">Noviherbaspirillum autotrophicum</name>
    <dbReference type="NCBI Taxonomy" id="709839"/>
    <lineage>
        <taxon>Bacteria</taxon>
        <taxon>Pseudomonadati</taxon>
        <taxon>Pseudomonadota</taxon>
        <taxon>Betaproteobacteria</taxon>
        <taxon>Burkholderiales</taxon>
        <taxon>Oxalobacteraceae</taxon>
        <taxon>Noviherbaspirillum</taxon>
    </lineage>
</organism>
<sequence>MRHPDHFIITCEHAGNRIPSRYRDFFRDRQALLHTHRGYDLGALRVAREMSARLDAPLLVSTISRLLVDLNRSLGHPEAFSEVTRGLSGELRDEIATRYYLPYRRKAETMIAQAIDAGARVVHVSCHSFTPELNGAVRDADIGLLYDPDRSAEAELCRRWRVALHAYAAALKARMNYPYAGTADGFTVYLRQRFGAERYLGIELEINQKHVRASGAAHWRTVRHAIIEALRSAAPQVQPA</sequence>
<keyword evidence="2" id="KW-1185">Reference proteome</keyword>
<dbReference type="Pfam" id="PF05013">
    <property type="entry name" value="FGase"/>
    <property type="match status" value="1"/>
</dbReference>
<evidence type="ECO:0000313" key="1">
    <source>
        <dbReference type="EMBL" id="KIF81361.1"/>
    </source>
</evidence>
<name>A0A0C2BTK9_9BURK</name>
<gene>
    <name evidence="1" type="ORF">TSA66_11900</name>
</gene>
<dbReference type="Gene3D" id="3.40.630.40">
    <property type="entry name" value="Zn-dependent exopeptidases"/>
    <property type="match status" value="1"/>
</dbReference>
<proteinExistence type="predicted"/>
<dbReference type="RefSeq" id="WP_040040187.1">
    <property type="nucleotide sequence ID" value="NZ_JWJG01000028.1"/>
</dbReference>
<dbReference type="AlphaFoldDB" id="A0A0C2BTK9"/>
<dbReference type="OrthoDB" id="9815326at2"/>
<evidence type="ECO:0000313" key="2">
    <source>
        <dbReference type="Proteomes" id="UP000031572"/>
    </source>
</evidence>